<dbReference type="Gene3D" id="3.30.70.100">
    <property type="match status" value="2"/>
</dbReference>
<feature type="transmembrane region" description="Helical" evidence="1">
    <location>
        <begin position="325"/>
        <end position="345"/>
    </location>
</feature>
<dbReference type="InterPro" id="IPR028096">
    <property type="entry name" value="EfeO_Cupredoxin"/>
</dbReference>
<evidence type="ECO:0000256" key="1">
    <source>
        <dbReference type="SAM" id="Phobius"/>
    </source>
</evidence>
<feature type="transmembrane region" description="Helical" evidence="1">
    <location>
        <begin position="268"/>
        <end position="289"/>
    </location>
</feature>
<dbReference type="GO" id="GO:0046872">
    <property type="term" value="F:metal ion binding"/>
    <property type="evidence" value="ECO:0007669"/>
    <property type="project" value="InterPro"/>
</dbReference>
<feature type="transmembrane region" description="Helical" evidence="1">
    <location>
        <begin position="390"/>
        <end position="407"/>
    </location>
</feature>
<dbReference type="AlphaFoldDB" id="A0A2M7D7G1"/>
<dbReference type="CDD" id="cd00371">
    <property type="entry name" value="HMA"/>
    <property type="match status" value="2"/>
</dbReference>
<dbReference type="PROSITE" id="PS50846">
    <property type="entry name" value="HMA_2"/>
    <property type="match status" value="2"/>
</dbReference>
<dbReference type="InterPro" id="IPR008972">
    <property type="entry name" value="Cupredoxin"/>
</dbReference>
<organism evidence="3 4">
    <name type="scientific">Candidatus Nealsonbacteria bacterium CG02_land_8_20_14_3_00_40_11</name>
    <dbReference type="NCBI Taxonomy" id="1974700"/>
    <lineage>
        <taxon>Bacteria</taxon>
        <taxon>Candidatus Nealsoniibacteriota</taxon>
    </lineage>
</organism>
<feature type="domain" description="HMA" evidence="2">
    <location>
        <begin position="3"/>
        <end position="69"/>
    </location>
</feature>
<keyword evidence="1" id="KW-0812">Transmembrane</keyword>
<reference evidence="4" key="1">
    <citation type="submission" date="2017-09" db="EMBL/GenBank/DDBJ databases">
        <title>Depth-based differentiation of microbial function through sediment-hosted aquifers and enrichment of novel symbionts in the deep terrestrial subsurface.</title>
        <authorList>
            <person name="Probst A.J."/>
            <person name="Ladd B."/>
            <person name="Jarett J.K."/>
            <person name="Geller-Mcgrath D.E."/>
            <person name="Sieber C.M.K."/>
            <person name="Emerson J.B."/>
            <person name="Anantharaman K."/>
            <person name="Thomas B.C."/>
            <person name="Malmstrom R."/>
            <person name="Stieglmeier M."/>
            <person name="Klingl A."/>
            <person name="Woyke T."/>
            <person name="Ryan C.M."/>
            <person name="Banfield J.F."/>
        </authorList>
    </citation>
    <scope>NUCLEOTIDE SEQUENCE [LARGE SCALE GENOMIC DNA]</scope>
</reference>
<comment type="caution">
    <text evidence="3">The sequence shown here is derived from an EMBL/GenBank/DDBJ whole genome shotgun (WGS) entry which is preliminary data.</text>
</comment>
<protein>
    <recommendedName>
        <fullName evidence="2">HMA domain-containing protein</fullName>
    </recommendedName>
</protein>
<dbReference type="InterPro" id="IPR039447">
    <property type="entry name" value="UreH-like_TM_dom"/>
</dbReference>
<feature type="transmembrane region" description="Helical" evidence="1">
    <location>
        <begin position="161"/>
        <end position="178"/>
    </location>
</feature>
<sequence>MLKKIKIKIEGIRSQDDKALVEAEIDVLKGVSNVKVDEKTGESQINFDDVFISKNKIIETIESLGYKLEEGVGLSHALKEQLYFVKGMHCASCEILIEKKLLSIGGVKSVEAKADKGEVLIEYVGKRPKMEMLNSILRKENYVFFDQPVERENSLKKNNPLKIFLISALFIGGFLYLYKSGLSGWVNVSSKSSLPAFFALGLIAGVSSCAALVGGMVLSMSKQWLEIYSDRKSTLEKLQPHIMFNTGRVVSFAVLGVILGVIGSRLQISLGFTSFLIIVVSIVMFFLALQMLGVKGLRKFQFTLPKFVTRYIADETNFKGRYMPFVMGAFTFFLPCGFTITAQGMALLSGNPVQGGLIMALFALGTTPALLLIGFSAVKFSSRPHLSYQFSKIAGVLILFFAIFNVNNQLNVLGFSSLNDFSRKSAVIAKDANTNANSKTSDEGLAPIVDGKQILKMDASSRGYQPNYFKIKAGIPVRWEVRDVGTSGCTNAIISRSLFEGQIPLTPGKTSIKEFTPTKAGKYKFSCWMGMVSGIIEVVSDTGSVVGTAAVSAASNGINTNNSDIVPSGASGCGCGGGGGSGGSCGGR</sequence>
<dbReference type="PANTHER" id="PTHR42208">
    <property type="entry name" value="HEAVY METAL TRANSPORTER-RELATED"/>
    <property type="match status" value="1"/>
</dbReference>
<dbReference type="Pfam" id="PF00403">
    <property type="entry name" value="HMA"/>
    <property type="match status" value="2"/>
</dbReference>
<proteinExistence type="predicted"/>
<feature type="transmembrane region" description="Helical" evidence="1">
    <location>
        <begin position="357"/>
        <end position="378"/>
    </location>
</feature>
<evidence type="ECO:0000313" key="3">
    <source>
        <dbReference type="EMBL" id="PIV42037.1"/>
    </source>
</evidence>
<accession>A0A2M7D7G1</accession>
<gene>
    <name evidence="3" type="ORF">COS26_02815</name>
</gene>
<dbReference type="SUPFAM" id="SSF49503">
    <property type="entry name" value="Cupredoxins"/>
    <property type="match status" value="1"/>
</dbReference>
<dbReference type="Proteomes" id="UP000230304">
    <property type="component" value="Unassembled WGS sequence"/>
</dbReference>
<dbReference type="InterPro" id="IPR006121">
    <property type="entry name" value="HMA_dom"/>
</dbReference>
<evidence type="ECO:0000259" key="2">
    <source>
        <dbReference type="PROSITE" id="PS50846"/>
    </source>
</evidence>
<dbReference type="InterPro" id="IPR036163">
    <property type="entry name" value="HMA_dom_sf"/>
</dbReference>
<dbReference type="Pfam" id="PF13386">
    <property type="entry name" value="DsbD_2"/>
    <property type="match status" value="1"/>
</dbReference>
<feature type="domain" description="HMA" evidence="2">
    <location>
        <begin position="79"/>
        <end position="148"/>
    </location>
</feature>
<dbReference type="Gene3D" id="2.60.40.420">
    <property type="entry name" value="Cupredoxins - blue copper proteins"/>
    <property type="match status" value="1"/>
</dbReference>
<evidence type="ECO:0000313" key="4">
    <source>
        <dbReference type="Proteomes" id="UP000230304"/>
    </source>
</evidence>
<dbReference type="EMBL" id="PEUA01000061">
    <property type="protein sequence ID" value="PIV42037.1"/>
    <property type="molecule type" value="Genomic_DNA"/>
</dbReference>
<feature type="transmembrane region" description="Helical" evidence="1">
    <location>
        <begin position="198"/>
        <end position="221"/>
    </location>
</feature>
<dbReference type="SUPFAM" id="SSF55008">
    <property type="entry name" value="HMA, heavy metal-associated domain"/>
    <property type="match status" value="2"/>
</dbReference>
<feature type="transmembrane region" description="Helical" evidence="1">
    <location>
        <begin position="242"/>
        <end position="262"/>
    </location>
</feature>
<dbReference type="Pfam" id="PF13473">
    <property type="entry name" value="Cupredoxin_1"/>
    <property type="match status" value="1"/>
</dbReference>
<name>A0A2M7D7G1_9BACT</name>
<keyword evidence="1" id="KW-1133">Transmembrane helix</keyword>
<keyword evidence="1" id="KW-0472">Membrane</keyword>
<dbReference type="PANTHER" id="PTHR42208:SF1">
    <property type="entry name" value="HEAVY METAL TRANSPORTER"/>
    <property type="match status" value="1"/>
</dbReference>